<dbReference type="EC" id="2.7.8.31" evidence="9"/>
<dbReference type="AlphaFoldDB" id="A0A1V4SK76"/>
<keyword evidence="6 7" id="KW-0472">Membrane</keyword>
<feature type="transmembrane region" description="Helical" evidence="7">
    <location>
        <begin position="107"/>
        <end position="130"/>
    </location>
</feature>
<feature type="transmembrane region" description="Helical" evidence="7">
    <location>
        <begin position="73"/>
        <end position="95"/>
    </location>
</feature>
<dbReference type="GO" id="GO:0016020">
    <property type="term" value="C:membrane"/>
    <property type="evidence" value="ECO:0007669"/>
    <property type="project" value="UniProtKB-SubCell"/>
</dbReference>
<keyword evidence="3 9" id="KW-0808">Transferase</keyword>
<sequence length="470" mass="53891">MDIKLHNDIFVDFVIVLSDILAVIISYALAAMLLFGQTGMFFSLQLPAIYITVTLIMLYTYEFYTTQKRNVQEIILSILAVTLLVNAITIVAGFVLNPLLTLPDKQFFIIMAVSMFVFLCLDKVIVSVFIKYAEGKAELLVIESKAVDNALARKIKYAYVKLHQAWYIQIDVEDKQAVESLLKNEFKQYQSIFICPSIPEDLSKQLISEAFKEKKQIYIIPDFRNTSLMKKEITIFDDTPVLRIKSFELSQYEKIIKRVFDIITASIGIIAGLPLYLLIAFLIKIDSKGPVFYYQERITTDRKAFKMYKFRTMVENAEGSTGPVLASENDKRITRIGKILRTFRLDELPQLFNVLTGAMSIVGPRPERAVFIEQYCGYIENYDKRFVVKAGITGQAQVYGRYMTTPEDKTLYDLLYISNYSFWLDIKIILLTVKAIFDKESAEGVGRAQEFCKRLDSAETEDKVPLEKCV</sequence>
<dbReference type="STRING" id="48256.CLHUN_19820"/>
<evidence type="ECO:0000256" key="4">
    <source>
        <dbReference type="ARBA" id="ARBA00022692"/>
    </source>
</evidence>
<evidence type="ECO:0000256" key="5">
    <source>
        <dbReference type="ARBA" id="ARBA00022989"/>
    </source>
</evidence>
<evidence type="ECO:0000256" key="6">
    <source>
        <dbReference type="ARBA" id="ARBA00023136"/>
    </source>
</evidence>
<feature type="transmembrane region" description="Helical" evidence="7">
    <location>
        <begin position="41"/>
        <end position="61"/>
    </location>
</feature>
<feature type="transmembrane region" description="Helical" evidence="7">
    <location>
        <begin position="9"/>
        <end position="35"/>
    </location>
</feature>
<evidence type="ECO:0000313" key="9">
    <source>
        <dbReference type="EMBL" id="OPX44183.1"/>
    </source>
</evidence>
<dbReference type="InterPro" id="IPR017475">
    <property type="entry name" value="EPS_sugar_tfrase"/>
</dbReference>
<evidence type="ECO:0000256" key="2">
    <source>
        <dbReference type="ARBA" id="ARBA00006464"/>
    </source>
</evidence>
<keyword evidence="10" id="KW-1185">Reference proteome</keyword>
<dbReference type="EMBL" id="MZGX01000011">
    <property type="protein sequence ID" value="OPX44183.1"/>
    <property type="molecule type" value="Genomic_DNA"/>
</dbReference>
<comment type="subcellular location">
    <subcellularLocation>
        <location evidence="1">Membrane</location>
        <topology evidence="1">Multi-pass membrane protein</topology>
    </subcellularLocation>
</comment>
<keyword evidence="5 7" id="KW-1133">Transmembrane helix</keyword>
<feature type="transmembrane region" description="Helical" evidence="7">
    <location>
        <begin position="259"/>
        <end position="283"/>
    </location>
</feature>
<name>A0A1V4SK76_RUMHU</name>
<proteinExistence type="inferred from homology"/>
<organism evidence="9 10">
    <name type="scientific">Ruminiclostridium hungatei</name>
    <name type="common">Clostridium hungatei</name>
    <dbReference type="NCBI Taxonomy" id="48256"/>
    <lineage>
        <taxon>Bacteria</taxon>
        <taxon>Bacillati</taxon>
        <taxon>Bacillota</taxon>
        <taxon>Clostridia</taxon>
        <taxon>Eubacteriales</taxon>
        <taxon>Oscillospiraceae</taxon>
        <taxon>Ruminiclostridium</taxon>
    </lineage>
</organism>
<dbReference type="InterPro" id="IPR003362">
    <property type="entry name" value="Bact_transf"/>
</dbReference>
<evidence type="ECO:0000259" key="8">
    <source>
        <dbReference type="Pfam" id="PF02397"/>
    </source>
</evidence>
<gene>
    <name evidence="9" type="primary">gumD</name>
    <name evidence="9" type="ORF">CLHUN_19820</name>
</gene>
<comment type="similarity">
    <text evidence="2">Belongs to the bacterial sugar transferase family.</text>
</comment>
<dbReference type="RefSeq" id="WP_165755719.1">
    <property type="nucleotide sequence ID" value="NZ_MZGX01000011.1"/>
</dbReference>
<evidence type="ECO:0000256" key="1">
    <source>
        <dbReference type="ARBA" id="ARBA00004141"/>
    </source>
</evidence>
<accession>A0A1V4SK76</accession>
<evidence type="ECO:0000313" key="10">
    <source>
        <dbReference type="Proteomes" id="UP000191554"/>
    </source>
</evidence>
<feature type="domain" description="Bacterial sugar transferase" evidence="8">
    <location>
        <begin position="257"/>
        <end position="437"/>
    </location>
</feature>
<evidence type="ECO:0000256" key="3">
    <source>
        <dbReference type="ARBA" id="ARBA00022679"/>
    </source>
</evidence>
<comment type="caution">
    <text evidence="9">The sequence shown here is derived from an EMBL/GenBank/DDBJ whole genome shotgun (WGS) entry which is preliminary data.</text>
</comment>
<evidence type="ECO:0000256" key="7">
    <source>
        <dbReference type="SAM" id="Phobius"/>
    </source>
</evidence>
<dbReference type="PANTHER" id="PTHR30576:SF0">
    <property type="entry name" value="UNDECAPRENYL-PHOSPHATE N-ACETYLGALACTOSAMINYL 1-PHOSPHATE TRANSFERASE-RELATED"/>
    <property type="match status" value="1"/>
</dbReference>
<reference evidence="9 10" key="1">
    <citation type="submission" date="2017-03" db="EMBL/GenBank/DDBJ databases">
        <title>Genome sequence of Clostridium hungatei DSM 14427.</title>
        <authorList>
            <person name="Poehlein A."/>
            <person name="Daniel R."/>
        </authorList>
    </citation>
    <scope>NUCLEOTIDE SEQUENCE [LARGE SCALE GENOMIC DNA]</scope>
    <source>
        <strain evidence="9 10">DSM 14427</strain>
    </source>
</reference>
<dbReference type="Proteomes" id="UP000191554">
    <property type="component" value="Unassembled WGS sequence"/>
</dbReference>
<keyword evidence="4 7" id="KW-0812">Transmembrane</keyword>
<dbReference type="PANTHER" id="PTHR30576">
    <property type="entry name" value="COLANIC BIOSYNTHESIS UDP-GLUCOSE LIPID CARRIER TRANSFERASE"/>
    <property type="match status" value="1"/>
</dbReference>
<dbReference type="Pfam" id="PF02397">
    <property type="entry name" value="Bac_transf"/>
    <property type="match status" value="1"/>
</dbReference>
<protein>
    <submittedName>
        <fullName evidence="9">UDP-glucose:undecaprenyl-phosphate glucose-1-phosphate transferase</fullName>
        <ecNumber evidence="9">2.7.8.31</ecNumber>
    </submittedName>
</protein>
<dbReference type="GO" id="GO:0089702">
    <property type="term" value="F:undecaprenyl-phosphate glucose phosphotransferase activity"/>
    <property type="evidence" value="ECO:0007669"/>
    <property type="project" value="UniProtKB-EC"/>
</dbReference>
<dbReference type="NCBIfam" id="TIGR03025">
    <property type="entry name" value="EPS_sugtrans"/>
    <property type="match status" value="1"/>
</dbReference>